<gene>
    <name evidence="3" type="ORF">OE88DRAFT_1738136</name>
</gene>
<feature type="domain" description="Nucleoside phosphorylase" evidence="2">
    <location>
        <begin position="31"/>
        <end position="242"/>
    </location>
</feature>
<name>A0A5C3MW69_9AGAM</name>
<reference evidence="3 4" key="1">
    <citation type="journal article" date="2019" name="Nat. Ecol. Evol.">
        <title>Megaphylogeny resolves global patterns of mushroom evolution.</title>
        <authorList>
            <person name="Varga T."/>
            <person name="Krizsan K."/>
            <person name="Foldi C."/>
            <person name="Dima B."/>
            <person name="Sanchez-Garcia M."/>
            <person name="Sanchez-Ramirez S."/>
            <person name="Szollosi G.J."/>
            <person name="Szarkandi J.G."/>
            <person name="Papp V."/>
            <person name="Albert L."/>
            <person name="Andreopoulos W."/>
            <person name="Angelini C."/>
            <person name="Antonin V."/>
            <person name="Barry K.W."/>
            <person name="Bougher N.L."/>
            <person name="Buchanan P."/>
            <person name="Buyck B."/>
            <person name="Bense V."/>
            <person name="Catcheside P."/>
            <person name="Chovatia M."/>
            <person name="Cooper J."/>
            <person name="Damon W."/>
            <person name="Desjardin D."/>
            <person name="Finy P."/>
            <person name="Geml J."/>
            <person name="Haridas S."/>
            <person name="Hughes K."/>
            <person name="Justo A."/>
            <person name="Karasinski D."/>
            <person name="Kautmanova I."/>
            <person name="Kiss B."/>
            <person name="Kocsube S."/>
            <person name="Kotiranta H."/>
            <person name="LaButti K.M."/>
            <person name="Lechner B.E."/>
            <person name="Liimatainen K."/>
            <person name="Lipzen A."/>
            <person name="Lukacs Z."/>
            <person name="Mihaltcheva S."/>
            <person name="Morgado L.N."/>
            <person name="Niskanen T."/>
            <person name="Noordeloos M.E."/>
            <person name="Ohm R.A."/>
            <person name="Ortiz-Santana B."/>
            <person name="Ovrebo C."/>
            <person name="Racz N."/>
            <person name="Riley R."/>
            <person name="Savchenko A."/>
            <person name="Shiryaev A."/>
            <person name="Soop K."/>
            <person name="Spirin V."/>
            <person name="Szebenyi C."/>
            <person name="Tomsovsky M."/>
            <person name="Tulloss R.E."/>
            <person name="Uehling J."/>
            <person name="Grigoriev I.V."/>
            <person name="Vagvolgyi C."/>
            <person name="Papp T."/>
            <person name="Martin F.M."/>
            <person name="Miettinen O."/>
            <person name="Hibbett D.S."/>
            <person name="Nagy L.G."/>
        </authorList>
    </citation>
    <scope>NUCLEOTIDE SEQUENCE [LARGE SCALE GENOMIC DNA]</scope>
    <source>
        <strain evidence="3 4">OMC1185</strain>
    </source>
</reference>
<sequence>MKDLIVDANFPRTLDQRVYHLGLRAGEVANRIITVGSPSRAESIAAFLDATPKLFRLTSERGFLTITGRYKGVPLSICSIGMGYPNMDFFVREVRECLSGDMLVVRLGSCGCLLDHPVGTVVVPKACVAVSRNYDYDFGTGQSTEPPYRISKPVGADPELAAAVKDGFNGQDAQAKVLTDVINASADSWPSFYSSQGRQTSFPDHNQDLIPTLLASVPGLATLEMETHHLYHLAASYRTAPAADVPSLSPDPPITTTPPHLQLAAASHAPSVQPLSPSPQERTHAPPHPPPPPLQPAPRIRAAAAQIIFASRTPAQAQGFITPEMVTRLEKWTGEALLRVLAGFHVDEDRLHPTEGSVWEVAPAPSPK</sequence>
<dbReference type="InterPro" id="IPR035994">
    <property type="entry name" value="Nucleoside_phosphorylase_sf"/>
</dbReference>
<dbReference type="AlphaFoldDB" id="A0A5C3MW69"/>
<evidence type="ECO:0000313" key="4">
    <source>
        <dbReference type="Proteomes" id="UP000305948"/>
    </source>
</evidence>
<accession>A0A5C3MW69</accession>
<dbReference type="CDD" id="cd17769">
    <property type="entry name" value="NP_TgUP-like"/>
    <property type="match status" value="1"/>
</dbReference>
<evidence type="ECO:0000313" key="3">
    <source>
        <dbReference type="EMBL" id="TFK48018.1"/>
    </source>
</evidence>
<dbReference type="Gene3D" id="3.40.50.1580">
    <property type="entry name" value="Nucleoside phosphorylase domain"/>
    <property type="match status" value="1"/>
</dbReference>
<dbReference type="EMBL" id="ML213521">
    <property type="protein sequence ID" value="TFK48018.1"/>
    <property type="molecule type" value="Genomic_DNA"/>
</dbReference>
<dbReference type="PANTHER" id="PTHR43691">
    <property type="entry name" value="URIDINE PHOSPHORYLASE"/>
    <property type="match status" value="1"/>
</dbReference>
<organism evidence="3 4">
    <name type="scientific">Heliocybe sulcata</name>
    <dbReference type="NCBI Taxonomy" id="5364"/>
    <lineage>
        <taxon>Eukaryota</taxon>
        <taxon>Fungi</taxon>
        <taxon>Dikarya</taxon>
        <taxon>Basidiomycota</taxon>
        <taxon>Agaricomycotina</taxon>
        <taxon>Agaricomycetes</taxon>
        <taxon>Gloeophyllales</taxon>
        <taxon>Gloeophyllaceae</taxon>
        <taxon>Heliocybe</taxon>
    </lineage>
</organism>
<dbReference type="GO" id="GO:0004850">
    <property type="term" value="F:uridine phosphorylase activity"/>
    <property type="evidence" value="ECO:0007669"/>
    <property type="project" value="TreeGrafter"/>
</dbReference>
<dbReference type="Pfam" id="PF01048">
    <property type="entry name" value="PNP_UDP_1"/>
    <property type="match status" value="1"/>
</dbReference>
<dbReference type="GO" id="GO:0005829">
    <property type="term" value="C:cytosol"/>
    <property type="evidence" value="ECO:0007669"/>
    <property type="project" value="TreeGrafter"/>
</dbReference>
<evidence type="ECO:0000259" key="2">
    <source>
        <dbReference type="Pfam" id="PF01048"/>
    </source>
</evidence>
<evidence type="ECO:0000256" key="1">
    <source>
        <dbReference type="SAM" id="MobiDB-lite"/>
    </source>
</evidence>
<dbReference type="SUPFAM" id="SSF53167">
    <property type="entry name" value="Purine and uridine phosphorylases"/>
    <property type="match status" value="1"/>
</dbReference>
<proteinExistence type="predicted"/>
<dbReference type="InterPro" id="IPR000845">
    <property type="entry name" value="Nucleoside_phosphorylase_d"/>
</dbReference>
<dbReference type="Proteomes" id="UP000305948">
    <property type="component" value="Unassembled WGS sequence"/>
</dbReference>
<dbReference type="GO" id="GO:0006218">
    <property type="term" value="P:uridine catabolic process"/>
    <property type="evidence" value="ECO:0007669"/>
    <property type="project" value="TreeGrafter"/>
</dbReference>
<feature type="region of interest" description="Disordered" evidence="1">
    <location>
        <begin position="264"/>
        <end position="297"/>
    </location>
</feature>
<feature type="compositionally biased region" description="Pro residues" evidence="1">
    <location>
        <begin position="286"/>
        <end position="296"/>
    </location>
</feature>
<dbReference type="STRING" id="5364.A0A5C3MW69"/>
<dbReference type="OrthoDB" id="416752at2759"/>
<dbReference type="PANTHER" id="PTHR43691:SF14">
    <property type="entry name" value="URIDINE PHOSPHORYLASE"/>
    <property type="match status" value="1"/>
</dbReference>
<keyword evidence="4" id="KW-1185">Reference proteome</keyword>
<protein>
    <submittedName>
        <fullName evidence="3">Purine and uridine phosphorylase</fullName>
    </submittedName>
</protein>